<reference evidence="2 3" key="3">
    <citation type="journal article" date="2013" name="Rice">
        <title>Improvement of the Oryza sativa Nipponbare reference genome using next generation sequence and optical map data.</title>
        <authorList>
            <person name="Kawahara Y."/>
            <person name="de la Bastide M."/>
            <person name="Hamilton J.P."/>
            <person name="Kanamori H."/>
            <person name="McCombie W.R."/>
            <person name="Ouyang S."/>
            <person name="Schwartz D.C."/>
            <person name="Tanaka T."/>
            <person name="Wu J."/>
            <person name="Zhou S."/>
            <person name="Childs K.L."/>
            <person name="Davidson R.M."/>
            <person name="Lin H."/>
            <person name="Quesada-Ocampo L."/>
            <person name="Vaillancourt B."/>
            <person name="Sakai H."/>
            <person name="Lee S.S."/>
            <person name="Kim J."/>
            <person name="Numa H."/>
            <person name="Itoh T."/>
            <person name="Buell C.R."/>
            <person name="Matsumoto T."/>
        </authorList>
    </citation>
    <scope>NUCLEOTIDE SEQUENCE [LARGE SCALE GENOMIC DNA]</scope>
    <source>
        <strain evidence="3">cv. Nipponbare</strain>
    </source>
</reference>
<evidence type="ECO:0000256" key="1">
    <source>
        <dbReference type="SAM" id="MobiDB-lite"/>
    </source>
</evidence>
<dbReference type="PaxDb" id="39947-A0A0P0WHA2"/>
<dbReference type="InParanoid" id="A0A0P0WHA2"/>
<reference evidence="2 3" key="2">
    <citation type="journal article" date="2013" name="Plant Cell Physiol.">
        <title>Rice Annotation Project Database (RAP-DB): an integrative and interactive database for rice genomics.</title>
        <authorList>
            <person name="Sakai H."/>
            <person name="Lee S.S."/>
            <person name="Tanaka T."/>
            <person name="Numa H."/>
            <person name="Kim J."/>
            <person name="Kawahara Y."/>
            <person name="Wakimoto H."/>
            <person name="Yang C.C."/>
            <person name="Iwamoto M."/>
            <person name="Abe T."/>
            <person name="Yamada Y."/>
            <person name="Muto A."/>
            <person name="Inokuchi H."/>
            <person name="Ikemura T."/>
            <person name="Matsumoto T."/>
            <person name="Sasaki T."/>
            <person name="Itoh T."/>
        </authorList>
    </citation>
    <scope>NUCLEOTIDE SEQUENCE [LARGE SCALE GENOMIC DNA]</scope>
    <source>
        <strain evidence="3">cv. Nipponbare</strain>
    </source>
</reference>
<keyword evidence="3" id="KW-1185">Reference proteome</keyword>
<feature type="region of interest" description="Disordered" evidence="1">
    <location>
        <begin position="127"/>
        <end position="154"/>
    </location>
</feature>
<reference evidence="3" key="1">
    <citation type="journal article" date="2005" name="Nature">
        <title>The map-based sequence of the rice genome.</title>
        <authorList>
            <consortium name="International rice genome sequencing project (IRGSP)"/>
            <person name="Matsumoto T."/>
            <person name="Wu J."/>
            <person name="Kanamori H."/>
            <person name="Katayose Y."/>
            <person name="Fujisawa M."/>
            <person name="Namiki N."/>
            <person name="Mizuno H."/>
            <person name="Yamamoto K."/>
            <person name="Antonio B.A."/>
            <person name="Baba T."/>
            <person name="Sakata K."/>
            <person name="Nagamura Y."/>
            <person name="Aoki H."/>
            <person name="Arikawa K."/>
            <person name="Arita K."/>
            <person name="Bito T."/>
            <person name="Chiden Y."/>
            <person name="Fujitsuka N."/>
            <person name="Fukunaka R."/>
            <person name="Hamada M."/>
            <person name="Harada C."/>
            <person name="Hayashi A."/>
            <person name="Hijishita S."/>
            <person name="Honda M."/>
            <person name="Hosokawa S."/>
            <person name="Ichikawa Y."/>
            <person name="Idonuma A."/>
            <person name="Iijima M."/>
            <person name="Ikeda M."/>
            <person name="Ikeno M."/>
            <person name="Ito K."/>
            <person name="Ito S."/>
            <person name="Ito T."/>
            <person name="Ito Y."/>
            <person name="Ito Y."/>
            <person name="Iwabuchi A."/>
            <person name="Kamiya K."/>
            <person name="Karasawa W."/>
            <person name="Kurita K."/>
            <person name="Katagiri S."/>
            <person name="Kikuta A."/>
            <person name="Kobayashi H."/>
            <person name="Kobayashi N."/>
            <person name="Machita K."/>
            <person name="Maehara T."/>
            <person name="Masukawa M."/>
            <person name="Mizubayashi T."/>
            <person name="Mukai Y."/>
            <person name="Nagasaki H."/>
            <person name="Nagata Y."/>
            <person name="Naito S."/>
            <person name="Nakashima M."/>
            <person name="Nakama Y."/>
            <person name="Nakamichi Y."/>
            <person name="Nakamura M."/>
            <person name="Meguro A."/>
            <person name="Negishi M."/>
            <person name="Ohta I."/>
            <person name="Ohta T."/>
            <person name="Okamoto M."/>
            <person name="Ono N."/>
            <person name="Saji S."/>
            <person name="Sakaguchi M."/>
            <person name="Sakai K."/>
            <person name="Shibata M."/>
            <person name="Shimokawa T."/>
            <person name="Song J."/>
            <person name="Takazaki Y."/>
            <person name="Terasawa K."/>
            <person name="Tsugane M."/>
            <person name="Tsuji K."/>
            <person name="Ueda S."/>
            <person name="Waki K."/>
            <person name="Yamagata H."/>
            <person name="Yamamoto M."/>
            <person name="Yamamoto S."/>
            <person name="Yamane H."/>
            <person name="Yoshiki S."/>
            <person name="Yoshihara R."/>
            <person name="Yukawa K."/>
            <person name="Zhong H."/>
            <person name="Yano M."/>
            <person name="Yuan Q."/>
            <person name="Ouyang S."/>
            <person name="Liu J."/>
            <person name="Jones K.M."/>
            <person name="Gansberger K."/>
            <person name="Moffat K."/>
            <person name="Hill J."/>
            <person name="Bera J."/>
            <person name="Fadrosh D."/>
            <person name="Jin S."/>
            <person name="Johri S."/>
            <person name="Kim M."/>
            <person name="Overton L."/>
            <person name="Reardon M."/>
            <person name="Tsitrin T."/>
            <person name="Vuong H."/>
            <person name="Weaver B."/>
            <person name="Ciecko A."/>
            <person name="Tallon L."/>
            <person name="Jackson J."/>
            <person name="Pai G."/>
            <person name="Aken S.V."/>
            <person name="Utterback T."/>
            <person name="Reidmuller S."/>
            <person name="Feldblyum T."/>
            <person name="Hsiao J."/>
            <person name="Zismann V."/>
            <person name="Iobst S."/>
            <person name="de Vazeille A.R."/>
            <person name="Buell C.R."/>
            <person name="Ying K."/>
            <person name="Li Y."/>
            <person name="Lu T."/>
            <person name="Huang Y."/>
            <person name="Zhao Q."/>
            <person name="Feng Q."/>
            <person name="Zhang L."/>
            <person name="Zhu J."/>
            <person name="Weng Q."/>
            <person name="Mu J."/>
            <person name="Lu Y."/>
            <person name="Fan D."/>
            <person name="Liu Y."/>
            <person name="Guan J."/>
            <person name="Zhang Y."/>
            <person name="Yu S."/>
            <person name="Liu X."/>
            <person name="Zhang Y."/>
            <person name="Hong G."/>
            <person name="Han B."/>
            <person name="Choisne N."/>
            <person name="Demange N."/>
            <person name="Orjeda G."/>
            <person name="Samain S."/>
            <person name="Cattolico L."/>
            <person name="Pelletier E."/>
            <person name="Couloux A."/>
            <person name="Segurens B."/>
            <person name="Wincker P."/>
            <person name="D'Hont A."/>
            <person name="Scarpelli C."/>
            <person name="Weissenbach J."/>
            <person name="Salanoubat M."/>
            <person name="Quetier F."/>
            <person name="Yu Y."/>
            <person name="Kim H.R."/>
            <person name="Rambo T."/>
            <person name="Currie J."/>
            <person name="Collura K."/>
            <person name="Luo M."/>
            <person name="Yang T."/>
            <person name="Ammiraju J.S.S."/>
            <person name="Engler F."/>
            <person name="Soderlund C."/>
            <person name="Wing R.A."/>
            <person name="Palmer L.E."/>
            <person name="de la Bastide M."/>
            <person name="Spiegel L."/>
            <person name="Nascimento L."/>
            <person name="Zutavern T."/>
            <person name="O'Shaughnessy A."/>
            <person name="Dike S."/>
            <person name="Dedhia N."/>
            <person name="Preston R."/>
            <person name="Balija V."/>
            <person name="McCombie W.R."/>
            <person name="Chow T."/>
            <person name="Chen H."/>
            <person name="Chung M."/>
            <person name="Chen C."/>
            <person name="Shaw J."/>
            <person name="Wu H."/>
            <person name="Hsiao K."/>
            <person name="Chao Y."/>
            <person name="Chu M."/>
            <person name="Cheng C."/>
            <person name="Hour A."/>
            <person name="Lee P."/>
            <person name="Lin S."/>
            <person name="Lin Y."/>
            <person name="Liou J."/>
            <person name="Liu S."/>
            <person name="Hsing Y."/>
            <person name="Raghuvanshi S."/>
            <person name="Mohanty A."/>
            <person name="Bharti A.K."/>
            <person name="Gaur A."/>
            <person name="Gupta V."/>
            <person name="Kumar D."/>
            <person name="Ravi V."/>
            <person name="Vij S."/>
            <person name="Kapur A."/>
            <person name="Khurana P."/>
            <person name="Khurana P."/>
            <person name="Khurana J.P."/>
            <person name="Tyagi A.K."/>
            <person name="Gaikwad K."/>
            <person name="Singh A."/>
            <person name="Dalal V."/>
            <person name="Srivastava S."/>
            <person name="Dixit A."/>
            <person name="Pal A.K."/>
            <person name="Ghazi I.A."/>
            <person name="Yadav M."/>
            <person name="Pandit A."/>
            <person name="Bhargava A."/>
            <person name="Sureshbabu K."/>
            <person name="Batra K."/>
            <person name="Sharma T.R."/>
            <person name="Mohapatra T."/>
            <person name="Singh N.K."/>
            <person name="Messing J."/>
            <person name="Nelson A.B."/>
            <person name="Fuks G."/>
            <person name="Kavchok S."/>
            <person name="Keizer G."/>
            <person name="Linton E."/>
            <person name="Llaca V."/>
            <person name="Song R."/>
            <person name="Tanyolac B."/>
            <person name="Young S."/>
            <person name="Ho-Il K."/>
            <person name="Hahn J.H."/>
            <person name="Sangsakoo G."/>
            <person name="Vanavichit A."/>
            <person name="de Mattos Luiz.A.T."/>
            <person name="Zimmer P.D."/>
            <person name="Malone G."/>
            <person name="Dellagostin O."/>
            <person name="de Oliveira A.C."/>
            <person name="Bevan M."/>
            <person name="Bancroft I."/>
            <person name="Minx P."/>
            <person name="Cordum H."/>
            <person name="Wilson R."/>
            <person name="Cheng Z."/>
            <person name="Jin W."/>
            <person name="Jiang J."/>
            <person name="Leong S.A."/>
            <person name="Iwama H."/>
            <person name="Gojobori T."/>
            <person name="Itoh T."/>
            <person name="Niimura Y."/>
            <person name="Fujii Y."/>
            <person name="Habara T."/>
            <person name="Sakai H."/>
            <person name="Sato Y."/>
            <person name="Wilson G."/>
            <person name="Kumar K."/>
            <person name="McCouch S."/>
            <person name="Juretic N."/>
            <person name="Hoen D."/>
            <person name="Wright S."/>
            <person name="Bruskiewich R."/>
            <person name="Bureau T."/>
            <person name="Miyao A."/>
            <person name="Hirochika H."/>
            <person name="Nishikawa T."/>
            <person name="Kadowaki K."/>
            <person name="Sugiura M."/>
            <person name="Burr B."/>
            <person name="Sasaki T."/>
        </authorList>
    </citation>
    <scope>NUCLEOTIDE SEQUENCE [LARGE SCALE GENOMIC DNA]</scope>
    <source>
        <strain evidence="3">cv. Nipponbare</strain>
    </source>
</reference>
<dbReference type="Proteomes" id="UP000059680">
    <property type="component" value="Chromosome 5"/>
</dbReference>
<gene>
    <name evidence="2" type="ordered locus">Os05g0116850</name>
    <name evidence="2" type="ORF">OSNPB_050116850</name>
</gene>
<dbReference type="Gramene" id="Os05t0116850-00">
    <property type="protein sequence ID" value="Os05t0116850-00"/>
    <property type="gene ID" value="Os05g0116850"/>
</dbReference>
<evidence type="ECO:0000313" key="3">
    <source>
        <dbReference type="Proteomes" id="UP000059680"/>
    </source>
</evidence>
<organism evidence="2 3">
    <name type="scientific">Oryza sativa subsp. japonica</name>
    <name type="common">Rice</name>
    <dbReference type="NCBI Taxonomy" id="39947"/>
    <lineage>
        <taxon>Eukaryota</taxon>
        <taxon>Viridiplantae</taxon>
        <taxon>Streptophyta</taxon>
        <taxon>Embryophyta</taxon>
        <taxon>Tracheophyta</taxon>
        <taxon>Spermatophyta</taxon>
        <taxon>Magnoliopsida</taxon>
        <taxon>Liliopsida</taxon>
        <taxon>Poales</taxon>
        <taxon>Poaceae</taxon>
        <taxon>BOP clade</taxon>
        <taxon>Oryzoideae</taxon>
        <taxon>Oryzeae</taxon>
        <taxon>Oryzinae</taxon>
        <taxon>Oryza</taxon>
        <taxon>Oryza sativa</taxon>
    </lineage>
</organism>
<dbReference type="EMBL" id="AP014961">
    <property type="protein sequence ID" value="BAS91981.1"/>
    <property type="molecule type" value="Genomic_DNA"/>
</dbReference>
<feature type="compositionally biased region" description="Basic and acidic residues" evidence="1">
    <location>
        <begin position="127"/>
        <end position="147"/>
    </location>
</feature>
<feature type="region of interest" description="Disordered" evidence="1">
    <location>
        <begin position="1"/>
        <end position="22"/>
    </location>
</feature>
<sequence>GIDATVAGEGRHEEHGALHRQVRRREVERPAAAAAAAEVELVEVDAQPAVHLDVRAQHRLRLVGGGGEPLGLDGAGRREVDERAEVGVVGARHGAADQLGGVLHGAGRQLAGGAPRERPEDEVAEVAARDGRPHARPAVHGDAERRGLAGGEAARQRWPTTLSNVLYPRRDGDGDDDARALTPATNSLVKWTLILSCATVASSSSSSSTATAPASWFFFFFLGA</sequence>
<feature type="non-terminal residue" evidence="2">
    <location>
        <position position="1"/>
    </location>
</feature>
<proteinExistence type="predicted"/>
<evidence type="ECO:0000313" key="2">
    <source>
        <dbReference type="EMBL" id="BAS91981.1"/>
    </source>
</evidence>
<dbReference type="AlphaFoldDB" id="A0A0P0WHA2"/>
<name>A0A0P0WHA2_ORYSJ</name>
<accession>A0A0P0WHA2</accession>
<protein>
    <submittedName>
        <fullName evidence="2">Os05g0116850 protein</fullName>
    </submittedName>
</protein>